<sequence length="148" mass="17955">MVYYVSRKYILHKILEPFFIVFFWPFLIFLTSQFANFDMSEELIYQVKIFTIIVFLIAIVIAVINVYFLKNTILVIDKNGMVYRVRNKVLKFPWAHISRIKIYKSRGNIISIVLFPYKNKLRVYCFDRMDNFINDIERYGKNKVHIIY</sequence>
<dbReference type="Proteomes" id="UP000029994">
    <property type="component" value="Unassembled WGS sequence"/>
</dbReference>
<keyword evidence="3" id="KW-1185">Reference proteome</keyword>
<proteinExistence type="predicted"/>
<organism evidence="2 3">
    <name type="scientific">Vibrio navarrensis</name>
    <dbReference type="NCBI Taxonomy" id="29495"/>
    <lineage>
        <taxon>Bacteria</taxon>
        <taxon>Pseudomonadati</taxon>
        <taxon>Pseudomonadota</taxon>
        <taxon>Gammaproteobacteria</taxon>
        <taxon>Vibrionales</taxon>
        <taxon>Vibrionaceae</taxon>
        <taxon>Vibrio</taxon>
    </lineage>
</organism>
<name>A0A099LXG3_9VIBR</name>
<comment type="caution">
    <text evidence="2">The sequence shown here is derived from an EMBL/GenBank/DDBJ whole genome shotgun (WGS) entry which is preliminary data.</text>
</comment>
<dbReference type="STRING" id="29495.EA26_11735"/>
<accession>A0A099LXG3</accession>
<feature type="transmembrane region" description="Helical" evidence="1">
    <location>
        <begin position="14"/>
        <end position="35"/>
    </location>
</feature>
<evidence type="ECO:0000313" key="3">
    <source>
        <dbReference type="Proteomes" id="UP000029994"/>
    </source>
</evidence>
<evidence type="ECO:0000313" key="2">
    <source>
        <dbReference type="EMBL" id="KGK11942.1"/>
    </source>
</evidence>
<keyword evidence="1" id="KW-1133">Transmembrane helix</keyword>
<dbReference type="EMBL" id="JMCG01000001">
    <property type="protein sequence ID" value="KGK11942.1"/>
    <property type="molecule type" value="Genomic_DNA"/>
</dbReference>
<keyword evidence="1" id="KW-0472">Membrane</keyword>
<feature type="transmembrane region" description="Helical" evidence="1">
    <location>
        <begin position="47"/>
        <end position="69"/>
    </location>
</feature>
<dbReference type="RefSeq" id="WP_039427582.1">
    <property type="nucleotide sequence ID" value="NZ_CP061844.1"/>
</dbReference>
<evidence type="ECO:0000256" key="1">
    <source>
        <dbReference type="SAM" id="Phobius"/>
    </source>
</evidence>
<dbReference type="AlphaFoldDB" id="A0A099LXG3"/>
<gene>
    <name evidence="2" type="ORF">EA26_11735</name>
</gene>
<reference evidence="2 3" key="1">
    <citation type="submission" date="2014-04" db="EMBL/GenBank/DDBJ databases">
        <title>Genome sequencing of Vibrio navarrensis strains.</title>
        <authorList>
            <person name="Gladney L.M."/>
            <person name="Katz L.S."/>
            <person name="Marino-Ramirez L."/>
            <person name="Jordan I.K."/>
        </authorList>
    </citation>
    <scope>NUCLEOTIDE SEQUENCE [LARGE SCALE GENOMIC DNA]</scope>
    <source>
        <strain evidence="2 3">ATCC 51183</strain>
    </source>
</reference>
<dbReference type="eggNOG" id="ENOG5031P9N">
    <property type="taxonomic scope" value="Bacteria"/>
</dbReference>
<protein>
    <submittedName>
        <fullName evidence="2">Uncharacterized protein</fullName>
    </submittedName>
</protein>
<dbReference type="GeneID" id="43683838"/>
<keyword evidence="1" id="KW-0812">Transmembrane</keyword>